<dbReference type="AlphaFoldDB" id="A0A348AMD4"/>
<dbReference type="CDD" id="cd00093">
    <property type="entry name" value="HTH_XRE"/>
    <property type="match status" value="1"/>
</dbReference>
<reference evidence="2 3" key="1">
    <citation type="journal article" date="2018" name="Int. J. Syst. Evol. Microbiol.">
        <title>Methylomusa anaerophila gen. nov., sp. nov., an anaerobic methanol-utilizing bacterium isolated from a microbial fuel cell.</title>
        <authorList>
            <person name="Amano N."/>
            <person name="Yamamuro A."/>
            <person name="Miyahara M."/>
            <person name="Kouzuma A."/>
            <person name="Abe T."/>
            <person name="Watanabe K."/>
        </authorList>
    </citation>
    <scope>NUCLEOTIDE SEQUENCE [LARGE SCALE GENOMIC DNA]</scope>
    <source>
        <strain evidence="2 3">MMFC1</strain>
    </source>
</reference>
<protein>
    <recommendedName>
        <fullName evidence="1">HTH cro/C1-type domain-containing protein</fullName>
    </recommendedName>
</protein>
<dbReference type="Proteomes" id="UP000276437">
    <property type="component" value="Chromosome"/>
</dbReference>
<evidence type="ECO:0000313" key="3">
    <source>
        <dbReference type="Proteomes" id="UP000276437"/>
    </source>
</evidence>
<evidence type="ECO:0000259" key="1">
    <source>
        <dbReference type="PROSITE" id="PS50943"/>
    </source>
</evidence>
<dbReference type="GO" id="GO:0003677">
    <property type="term" value="F:DNA binding"/>
    <property type="evidence" value="ECO:0007669"/>
    <property type="project" value="InterPro"/>
</dbReference>
<keyword evidence="3" id="KW-1185">Reference proteome</keyword>
<dbReference type="RefSeq" id="WP_126309156.1">
    <property type="nucleotide sequence ID" value="NZ_AP018449.1"/>
</dbReference>
<dbReference type="SUPFAM" id="SSF47413">
    <property type="entry name" value="lambda repressor-like DNA-binding domains"/>
    <property type="match status" value="1"/>
</dbReference>
<dbReference type="InterPro" id="IPR001387">
    <property type="entry name" value="Cro/C1-type_HTH"/>
</dbReference>
<organism evidence="2 3">
    <name type="scientific">Methylomusa anaerophila</name>
    <dbReference type="NCBI Taxonomy" id="1930071"/>
    <lineage>
        <taxon>Bacteria</taxon>
        <taxon>Bacillati</taxon>
        <taxon>Bacillota</taxon>
        <taxon>Negativicutes</taxon>
        <taxon>Selenomonadales</taxon>
        <taxon>Sporomusaceae</taxon>
        <taxon>Methylomusa</taxon>
    </lineage>
</organism>
<accession>A0A348AMD4</accession>
<dbReference type="Gene3D" id="1.10.260.40">
    <property type="entry name" value="lambda repressor-like DNA-binding domains"/>
    <property type="match status" value="1"/>
</dbReference>
<dbReference type="PROSITE" id="PS50943">
    <property type="entry name" value="HTH_CROC1"/>
    <property type="match status" value="1"/>
</dbReference>
<sequence length="91" mass="10445">MTLAEKIRGLRVKNGYSISKLSRHVGVDRTSIYRWEEGMTTPTLASLTLLAQFYGIDVKKLLEDDELIDLRLLVKNLEERVEKLERKGEGP</sequence>
<feature type="domain" description="HTH cro/C1-type" evidence="1">
    <location>
        <begin position="7"/>
        <end position="61"/>
    </location>
</feature>
<dbReference type="OrthoDB" id="9801008at2"/>
<gene>
    <name evidence="2" type="ORF">MAMMFC1_02917</name>
</gene>
<dbReference type="SMART" id="SM00530">
    <property type="entry name" value="HTH_XRE"/>
    <property type="match status" value="1"/>
</dbReference>
<dbReference type="EMBL" id="AP018449">
    <property type="protein sequence ID" value="BBB92232.1"/>
    <property type="molecule type" value="Genomic_DNA"/>
</dbReference>
<proteinExistence type="predicted"/>
<dbReference type="Pfam" id="PF01381">
    <property type="entry name" value="HTH_3"/>
    <property type="match status" value="1"/>
</dbReference>
<dbReference type="InterPro" id="IPR010982">
    <property type="entry name" value="Lambda_DNA-bd_dom_sf"/>
</dbReference>
<dbReference type="KEGG" id="mana:MAMMFC1_02917"/>
<evidence type="ECO:0000313" key="2">
    <source>
        <dbReference type="EMBL" id="BBB92232.1"/>
    </source>
</evidence>
<name>A0A348AMD4_9FIRM</name>